<accession>A0A3M7RY71</accession>
<reference evidence="1 2" key="1">
    <citation type="journal article" date="2018" name="Sci. Rep.">
        <title>Genomic signatures of local adaptation to the degree of environmental predictability in rotifers.</title>
        <authorList>
            <person name="Franch-Gras L."/>
            <person name="Hahn C."/>
            <person name="Garcia-Roger E.M."/>
            <person name="Carmona M.J."/>
            <person name="Serra M."/>
            <person name="Gomez A."/>
        </authorList>
    </citation>
    <scope>NUCLEOTIDE SEQUENCE [LARGE SCALE GENOMIC DNA]</scope>
    <source>
        <strain evidence="1">HYR1</strain>
    </source>
</reference>
<dbReference type="Proteomes" id="UP000276133">
    <property type="component" value="Unassembled WGS sequence"/>
</dbReference>
<gene>
    <name evidence="1" type="ORF">BpHYR1_020127</name>
</gene>
<keyword evidence="2" id="KW-1185">Reference proteome</keyword>
<organism evidence="1 2">
    <name type="scientific">Brachionus plicatilis</name>
    <name type="common">Marine rotifer</name>
    <name type="synonym">Brachionus muelleri</name>
    <dbReference type="NCBI Taxonomy" id="10195"/>
    <lineage>
        <taxon>Eukaryota</taxon>
        <taxon>Metazoa</taxon>
        <taxon>Spiralia</taxon>
        <taxon>Gnathifera</taxon>
        <taxon>Rotifera</taxon>
        <taxon>Eurotatoria</taxon>
        <taxon>Monogononta</taxon>
        <taxon>Pseudotrocha</taxon>
        <taxon>Ploima</taxon>
        <taxon>Brachionidae</taxon>
        <taxon>Brachionus</taxon>
    </lineage>
</organism>
<dbReference type="AlphaFoldDB" id="A0A3M7RY71"/>
<proteinExistence type="predicted"/>
<comment type="caution">
    <text evidence="1">The sequence shown here is derived from an EMBL/GenBank/DDBJ whole genome shotgun (WGS) entry which is preliminary data.</text>
</comment>
<dbReference type="EMBL" id="REGN01002409">
    <property type="protein sequence ID" value="RNA28295.1"/>
    <property type="molecule type" value="Genomic_DNA"/>
</dbReference>
<sequence>MIMTCHYFSMNRKFNELEYLPLGLSRTAYRLLFSPHVILIKFKKIFIIHPINKQNDNNFILNRVVDNWNRLTFNALPPNVLAATSKDNFKKKLDDFLAVCNSF</sequence>
<evidence type="ECO:0000313" key="2">
    <source>
        <dbReference type="Proteomes" id="UP000276133"/>
    </source>
</evidence>
<name>A0A3M7RY71_BRAPC</name>
<evidence type="ECO:0008006" key="3">
    <source>
        <dbReference type="Google" id="ProtNLM"/>
    </source>
</evidence>
<evidence type="ECO:0000313" key="1">
    <source>
        <dbReference type="EMBL" id="RNA28295.1"/>
    </source>
</evidence>
<protein>
    <recommendedName>
        <fullName evidence="3">RNA-directed DNA polymerase from mobile element jockey-like</fullName>
    </recommendedName>
</protein>